<proteinExistence type="predicted"/>
<dbReference type="EMBL" id="CAEKKB010000008">
    <property type="protein sequence ID" value="CAB4320662.1"/>
    <property type="molecule type" value="Genomic_DNA"/>
</dbReference>
<gene>
    <name evidence="1" type="ORF">ORAREDHAP_LOCUS49585</name>
</gene>
<reference evidence="2" key="1">
    <citation type="journal article" date="2020" name="Genome Biol.">
        <title>Gamete binning: chromosome-level and haplotype-resolved genome assembly enabled by high-throughput single-cell sequencing of gamete genomes.</title>
        <authorList>
            <person name="Campoy J.A."/>
            <person name="Sun H."/>
            <person name="Goel M."/>
            <person name="Jiao W.-B."/>
            <person name="Folz-Donahue K."/>
            <person name="Wang N."/>
            <person name="Rubio M."/>
            <person name="Liu C."/>
            <person name="Kukat C."/>
            <person name="Ruiz D."/>
            <person name="Huettel B."/>
            <person name="Schneeberger K."/>
        </authorList>
    </citation>
    <scope>NUCLEOTIDE SEQUENCE [LARGE SCALE GENOMIC DNA]</scope>
    <source>
        <strain evidence="2">cv. Rojo Pasion</strain>
    </source>
</reference>
<dbReference type="AlphaFoldDB" id="A0A6J5Y7Z4"/>
<dbReference type="Proteomes" id="UP000507245">
    <property type="component" value="Unassembled WGS sequence"/>
</dbReference>
<dbReference type="OrthoDB" id="10291393at2759"/>
<protein>
    <submittedName>
        <fullName evidence="1">Uncharacterized protein</fullName>
    </submittedName>
</protein>
<name>A0A6J5Y7Z4_PRUAR</name>
<accession>A0A6J5Y7Z4</accession>
<evidence type="ECO:0000313" key="2">
    <source>
        <dbReference type="Proteomes" id="UP000507245"/>
    </source>
</evidence>
<evidence type="ECO:0000313" key="1">
    <source>
        <dbReference type="EMBL" id="CAB4320662.1"/>
    </source>
</evidence>
<sequence length="99" mass="11763">MFYRDDQITWPQSPFVCRVNFQNLTQDSLRFKSFGVHLVMTQDDEDLSIFTEDGESESDYLVDADDRFDGDNCVDLCEYEQDSEHDYFSCEDNEDGYFY</sequence>
<keyword evidence="2" id="KW-1185">Reference proteome</keyword>
<organism evidence="1 2">
    <name type="scientific">Prunus armeniaca</name>
    <name type="common">Apricot</name>
    <name type="synonym">Armeniaca vulgaris</name>
    <dbReference type="NCBI Taxonomy" id="36596"/>
    <lineage>
        <taxon>Eukaryota</taxon>
        <taxon>Viridiplantae</taxon>
        <taxon>Streptophyta</taxon>
        <taxon>Embryophyta</taxon>
        <taxon>Tracheophyta</taxon>
        <taxon>Spermatophyta</taxon>
        <taxon>Magnoliopsida</taxon>
        <taxon>eudicotyledons</taxon>
        <taxon>Gunneridae</taxon>
        <taxon>Pentapetalae</taxon>
        <taxon>rosids</taxon>
        <taxon>fabids</taxon>
        <taxon>Rosales</taxon>
        <taxon>Rosaceae</taxon>
        <taxon>Amygdaloideae</taxon>
        <taxon>Amygdaleae</taxon>
        <taxon>Prunus</taxon>
    </lineage>
</organism>